<protein>
    <submittedName>
        <fullName evidence="5">Uncharacterized protein</fullName>
    </submittedName>
</protein>
<sequence>MPAPGLVEELTSTFQLDELRTSYGMTEAGGCMTLSPKGDKSCNNVGFPIPGTRMKIINPESSNILGPMQCGEVLFDTPYAALRYCGHPEATATITDEQGWIHTGDLGYYDHDGRLFLCGRLKTMILCQRRRVSPVTIEHCLIEHTAVQEVAVIGVPAPDGDEFPAAVVITKPGYSQDHQLADDLKRHVAERKPSCMHLHGGVYFADALPKSALGKARSASLRELLGKLRRMDSAGETATGDVMY</sequence>
<dbReference type="AlphaFoldDB" id="A0A9D4Q904"/>
<dbReference type="EMBL" id="JABSTV010001247">
    <property type="protein sequence ID" value="KAH7971606.1"/>
    <property type="molecule type" value="Genomic_DNA"/>
</dbReference>
<dbReference type="Gene3D" id="3.40.50.980">
    <property type="match status" value="1"/>
</dbReference>
<evidence type="ECO:0000313" key="6">
    <source>
        <dbReference type="Proteomes" id="UP000821837"/>
    </source>
</evidence>
<organism evidence="5 6">
    <name type="scientific">Rhipicephalus sanguineus</name>
    <name type="common">Brown dog tick</name>
    <name type="synonym">Ixodes sanguineus</name>
    <dbReference type="NCBI Taxonomy" id="34632"/>
    <lineage>
        <taxon>Eukaryota</taxon>
        <taxon>Metazoa</taxon>
        <taxon>Ecdysozoa</taxon>
        <taxon>Arthropoda</taxon>
        <taxon>Chelicerata</taxon>
        <taxon>Arachnida</taxon>
        <taxon>Acari</taxon>
        <taxon>Parasitiformes</taxon>
        <taxon>Ixodida</taxon>
        <taxon>Ixodoidea</taxon>
        <taxon>Ixodidae</taxon>
        <taxon>Rhipicephalinae</taxon>
        <taxon>Rhipicephalus</taxon>
        <taxon>Rhipicephalus</taxon>
    </lineage>
</organism>
<keyword evidence="6" id="KW-1185">Reference proteome</keyword>
<dbReference type="Gene3D" id="3.30.300.30">
    <property type="match status" value="1"/>
</dbReference>
<dbReference type="Gene3D" id="2.30.38.10">
    <property type="entry name" value="Luciferase, Domain 3"/>
    <property type="match status" value="1"/>
</dbReference>
<evidence type="ECO:0000259" key="4">
    <source>
        <dbReference type="Pfam" id="PF13193"/>
    </source>
</evidence>
<dbReference type="InterPro" id="IPR025110">
    <property type="entry name" value="AMP-bd_C"/>
</dbReference>
<accession>A0A9D4Q904</accession>
<dbReference type="InterPro" id="IPR045851">
    <property type="entry name" value="AMP-bd_C_sf"/>
</dbReference>
<dbReference type="PANTHER" id="PTHR24096">
    <property type="entry name" value="LONG-CHAIN-FATTY-ACID--COA LIGASE"/>
    <property type="match status" value="1"/>
</dbReference>
<evidence type="ECO:0000256" key="1">
    <source>
        <dbReference type="ARBA" id="ARBA00004275"/>
    </source>
</evidence>
<dbReference type="OrthoDB" id="6507574at2759"/>
<feature type="domain" description="AMP-binding enzyme C-terminal" evidence="4">
    <location>
        <begin position="137"/>
        <end position="215"/>
    </location>
</feature>
<evidence type="ECO:0000259" key="3">
    <source>
        <dbReference type="Pfam" id="PF00501"/>
    </source>
</evidence>
<dbReference type="Pfam" id="PF13193">
    <property type="entry name" value="AMP-binding_C"/>
    <property type="match status" value="1"/>
</dbReference>
<dbReference type="SUPFAM" id="SSF56801">
    <property type="entry name" value="Acetyl-CoA synthetase-like"/>
    <property type="match status" value="1"/>
</dbReference>
<gene>
    <name evidence="5" type="ORF">HPB52_000526</name>
</gene>
<dbReference type="Proteomes" id="UP000821837">
    <property type="component" value="Chromosome 11"/>
</dbReference>
<comment type="subcellular location">
    <subcellularLocation>
        <location evidence="1">Peroxisome</location>
    </subcellularLocation>
</comment>
<dbReference type="VEuPathDB" id="VectorBase:RSAN_051969"/>
<dbReference type="PANTHER" id="PTHR24096:SF422">
    <property type="entry name" value="BCDNA.GH02901"/>
    <property type="match status" value="1"/>
</dbReference>
<dbReference type="GO" id="GO:0016405">
    <property type="term" value="F:CoA-ligase activity"/>
    <property type="evidence" value="ECO:0007669"/>
    <property type="project" value="TreeGrafter"/>
</dbReference>
<evidence type="ECO:0000256" key="2">
    <source>
        <dbReference type="ARBA" id="ARBA00023140"/>
    </source>
</evidence>
<comment type="caution">
    <text evidence="5">The sequence shown here is derived from an EMBL/GenBank/DDBJ whole genome shotgun (WGS) entry which is preliminary data.</text>
</comment>
<keyword evidence="2" id="KW-0576">Peroxisome</keyword>
<reference evidence="5" key="2">
    <citation type="submission" date="2021-09" db="EMBL/GenBank/DDBJ databases">
        <authorList>
            <person name="Jia N."/>
            <person name="Wang J."/>
            <person name="Shi W."/>
            <person name="Du L."/>
            <person name="Sun Y."/>
            <person name="Zhan W."/>
            <person name="Jiang J."/>
            <person name="Wang Q."/>
            <person name="Zhang B."/>
            <person name="Ji P."/>
            <person name="Sakyi L.B."/>
            <person name="Cui X."/>
            <person name="Yuan T."/>
            <person name="Jiang B."/>
            <person name="Yang W."/>
            <person name="Lam T.T.-Y."/>
            <person name="Chang Q."/>
            <person name="Ding S."/>
            <person name="Wang X."/>
            <person name="Zhu J."/>
            <person name="Ruan X."/>
            <person name="Zhao L."/>
            <person name="Wei J."/>
            <person name="Que T."/>
            <person name="Du C."/>
            <person name="Cheng J."/>
            <person name="Dai P."/>
            <person name="Han X."/>
            <person name="Huang E."/>
            <person name="Gao Y."/>
            <person name="Liu J."/>
            <person name="Shao H."/>
            <person name="Ye R."/>
            <person name="Li L."/>
            <person name="Wei W."/>
            <person name="Wang X."/>
            <person name="Wang C."/>
            <person name="Huo Q."/>
            <person name="Li W."/>
            <person name="Guo W."/>
            <person name="Chen H."/>
            <person name="Chen S."/>
            <person name="Zhou L."/>
            <person name="Zhou L."/>
            <person name="Ni X."/>
            <person name="Tian J."/>
            <person name="Zhou Y."/>
            <person name="Sheng Y."/>
            <person name="Liu T."/>
            <person name="Pan Y."/>
            <person name="Xia L."/>
            <person name="Li J."/>
            <person name="Zhao F."/>
            <person name="Cao W."/>
        </authorList>
    </citation>
    <scope>NUCLEOTIDE SEQUENCE</scope>
    <source>
        <strain evidence="5">Rsan-2018</strain>
        <tissue evidence="5">Larvae</tissue>
    </source>
</reference>
<feature type="domain" description="AMP-dependent synthetase/ligase" evidence="3">
    <location>
        <begin position="4"/>
        <end position="84"/>
    </location>
</feature>
<dbReference type="InterPro" id="IPR000873">
    <property type="entry name" value="AMP-dep_synth/lig_dom"/>
</dbReference>
<dbReference type="GO" id="GO:0005777">
    <property type="term" value="C:peroxisome"/>
    <property type="evidence" value="ECO:0007669"/>
    <property type="project" value="UniProtKB-SubCell"/>
</dbReference>
<proteinExistence type="predicted"/>
<reference evidence="5" key="1">
    <citation type="journal article" date="2020" name="Cell">
        <title>Large-Scale Comparative Analyses of Tick Genomes Elucidate Their Genetic Diversity and Vector Capacities.</title>
        <authorList>
            <consortium name="Tick Genome and Microbiome Consortium (TIGMIC)"/>
            <person name="Jia N."/>
            <person name="Wang J."/>
            <person name="Shi W."/>
            <person name="Du L."/>
            <person name="Sun Y."/>
            <person name="Zhan W."/>
            <person name="Jiang J.F."/>
            <person name="Wang Q."/>
            <person name="Zhang B."/>
            <person name="Ji P."/>
            <person name="Bell-Sakyi L."/>
            <person name="Cui X.M."/>
            <person name="Yuan T.T."/>
            <person name="Jiang B.G."/>
            <person name="Yang W.F."/>
            <person name="Lam T.T."/>
            <person name="Chang Q.C."/>
            <person name="Ding S.J."/>
            <person name="Wang X.J."/>
            <person name="Zhu J.G."/>
            <person name="Ruan X.D."/>
            <person name="Zhao L."/>
            <person name="Wei J.T."/>
            <person name="Ye R.Z."/>
            <person name="Que T.C."/>
            <person name="Du C.H."/>
            <person name="Zhou Y.H."/>
            <person name="Cheng J.X."/>
            <person name="Dai P.F."/>
            <person name="Guo W.B."/>
            <person name="Han X.H."/>
            <person name="Huang E.J."/>
            <person name="Li L.F."/>
            <person name="Wei W."/>
            <person name="Gao Y.C."/>
            <person name="Liu J.Z."/>
            <person name="Shao H.Z."/>
            <person name="Wang X."/>
            <person name="Wang C.C."/>
            <person name="Yang T.C."/>
            <person name="Huo Q.B."/>
            <person name="Li W."/>
            <person name="Chen H.Y."/>
            <person name="Chen S.E."/>
            <person name="Zhou L.G."/>
            <person name="Ni X.B."/>
            <person name="Tian J.H."/>
            <person name="Sheng Y."/>
            <person name="Liu T."/>
            <person name="Pan Y.S."/>
            <person name="Xia L.Y."/>
            <person name="Li J."/>
            <person name="Zhao F."/>
            <person name="Cao W.C."/>
        </authorList>
    </citation>
    <scope>NUCLEOTIDE SEQUENCE</scope>
    <source>
        <strain evidence="5">Rsan-2018</strain>
    </source>
</reference>
<name>A0A9D4Q904_RHISA</name>
<evidence type="ECO:0000313" key="5">
    <source>
        <dbReference type="EMBL" id="KAH7971606.1"/>
    </source>
</evidence>
<dbReference type="Pfam" id="PF00501">
    <property type="entry name" value="AMP-binding"/>
    <property type="match status" value="1"/>
</dbReference>